<feature type="region of interest" description="Disordered" evidence="1">
    <location>
        <begin position="1"/>
        <end position="32"/>
    </location>
</feature>
<comment type="caution">
    <text evidence="2">The sequence shown here is derived from an EMBL/GenBank/DDBJ whole genome shotgun (WGS) entry which is preliminary data.</text>
</comment>
<sequence>MSEQHGQSRTPSSHAFSFPKSNPLRTRIESSTSNTMLAIRDQENLVNTHHTAAAAKPLNQGLRQLGPKTPGKKVSLNDENKPIAFGKQNVKGNGNKTGNGKPGKDAFVTPMDTRNRAPLGMKTTNAKAKGLQTPAPFGGTLKPEKSARKPLSTQRIKKAAPVTQQAPTKVYTEAPREDVPDIEYMPPKPNDLPDFPDDITYNTTFPQFRPKNRALGLESVYGGQEVGSDGLTQKQRKFQQDSAQCDKMVDDMIMKQLESVGFNESSEDEGDKIMPSVSTGSDTQRKGPASNTRSRNISTLRSREAAAALSGSKSTTAPARPVVAPKSRLTPSVLMPKKKARVPTNPSSMRTTAAAVTSNTTVGYTKGRSVSTTLRENKARPMATLSPETYFQLYGPPPLGSKMWVRCKAAGCFDNEEDSEDLQTFGEDDEADDFQLTL</sequence>
<name>A0A9W9PKF2_9EURO</name>
<dbReference type="OrthoDB" id="5327145at2759"/>
<dbReference type="EMBL" id="JAPQKS010000002">
    <property type="protein sequence ID" value="KAJ5247333.1"/>
    <property type="molecule type" value="Genomic_DNA"/>
</dbReference>
<reference evidence="2" key="1">
    <citation type="submission" date="2022-11" db="EMBL/GenBank/DDBJ databases">
        <authorList>
            <person name="Petersen C."/>
        </authorList>
    </citation>
    <scope>NUCLEOTIDE SEQUENCE</scope>
    <source>
        <strain evidence="2">IBT 19713</strain>
    </source>
</reference>
<proteinExistence type="predicted"/>
<dbReference type="Proteomes" id="UP001150941">
    <property type="component" value="Unassembled WGS sequence"/>
</dbReference>
<dbReference type="GeneID" id="83198916"/>
<feature type="compositionally biased region" description="Polar residues" evidence="1">
    <location>
        <begin position="289"/>
        <end position="300"/>
    </location>
</feature>
<organism evidence="2 3">
    <name type="scientific">Penicillium chermesinum</name>
    <dbReference type="NCBI Taxonomy" id="63820"/>
    <lineage>
        <taxon>Eukaryota</taxon>
        <taxon>Fungi</taxon>
        <taxon>Dikarya</taxon>
        <taxon>Ascomycota</taxon>
        <taxon>Pezizomycotina</taxon>
        <taxon>Eurotiomycetes</taxon>
        <taxon>Eurotiomycetidae</taxon>
        <taxon>Eurotiales</taxon>
        <taxon>Aspergillaceae</taxon>
        <taxon>Penicillium</taxon>
    </lineage>
</organism>
<dbReference type="AlphaFoldDB" id="A0A9W9PKF2"/>
<evidence type="ECO:0000313" key="2">
    <source>
        <dbReference type="EMBL" id="KAJ5247333.1"/>
    </source>
</evidence>
<dbReference type="RefSeq" id="XP_058334754.1">
    <property type="nucleotide sequence ID" value="XM_058471613.1"/>
</dbReference>
<accession>A0A9W9PKF2</accession>
<feature type="region of interest" description="Disordered" evidence="1">
    <location>
        <begin position="60"/>
        <end position="170"/>
    </location>
</feature>
<reference evidence="2" key="2">
    <citation type="journal article" date="2023" name="IMA Fungus">
        <title>Comparative genomic study of the Penicillium genus elucidates a diverse pangenome and 15 lateral gene transfer events.</title>
        <authorList>
            <person name="Petersen C."/>
            <person name="Sorensen T."/>
            <person name="Nielsen M.R."/>
            <person name="Sondergaard T.E."/>
            <person name="Sorensen J.L."/>
            <person name="Fitzpatrick D.A."/>
            <person name="Frisvad J.C."/>
            <person name="Nielsen K.L."/>
        </authorList>
    </citation>
    <scope>NUCLEOTIDE SEQUENCE</scope>
    <source>
        <strain evidence="2">IBT 19713</strain>
    </source>
</reference>
<keyword evidence="3" id="KW-1185">Reference proteome</keyword>
<feature type="region of interest" description="Disordered" evidence="1">
    <location>
        <begin position="262"/>
        <end position="332"/>
    </location>
</feature>
<feature type="region of interest" description="Disordered" evidence="1">
    <location>
        <begin position="419"/>
        <end position="438"/>
    </location>
</feature>
<evidence type="ECO:0000313" key="3">
    <source>
        <dbReference type="Proteomes" id="UP001150941"/>
    </source>
</evidence>
<evidence type="ECO:0000256" key="1">
    <source>
        <dbReference type="SAM" id="MobiDB-lite"/>
    </source>
</evidence>
<protein>
    <submittedName>
        <fullName evidence="2">Uncharacterized protein</fullName>
    </submittedName>
</protein>
<gene>
    <name evidence="2" type="ORF">N7468_002316</name>
</gene>